<dbReference type="PROSITE" id="PS51689">
    <property type="entry name" value="SAM_RNA_A_N6_MT"/>
    <property type="match status" value="1"/>
</dbReference>
<keyword evidence="8" id="KW-0698">rRNA processing</keyword>
<dbReference type="PANTHER" id="PTHR11727">
    <property type="entry name" value="DIMETHYLADENOSINE TRANSFERASE"/>
    <property type="match status" value="1"/>
</dbReference>
<proteinExistence type="inferred from homology"/>
<keyword evidence="3 7" id="KW-0808">Transferase</keyword>
<organism evidence="9">
    <name type="scientific">Blastobotrys adeninivorans</name>
    <name type="common">Yeast</name>
    <name type="synonym">Arxula adeninivorans</name>
    <dbReference type="NCBI Taxonomy" id="409370"/>
    <lineage>
        <taxon>Eukaryota</taxon>
        <taxon>Fungi</taxon>
        <taxon>Dikarya</taxon>
        <taxon>Ascomycota</taxon>
        <taxon>Saccharomycotina</taxon>
        <taxon>Dipodascomycetes</taxon>
        <taxon>Dipodascales</taxon>
        <taxon>Trichomonascaceae</taxon>
        <taxon>Blastobotrys</taxon>
    </lineage>
</organism>
<dbReference type="Pfam" id="PF00398">
    <property type="entry name" value="RrnaAD"/>
    <property type="match status" value="1"/>
</dbReference>
<evidence type="ECO:0000256" key="4">
    <source>
        <dbReference type="ARBA" id="ARBA00022691"/>
    </source>
</evidence>
<evidence type="ECO:0000313" key="9">
    <source>
        <dbReference type="EMBL" id="CDP38893.1"/>
    </source>
</evidence>
<dbReference type="InterPro" id="IPR023165">
    <property type="entry name" value="rRNA_Ade_diMease-like_C"/>
</dbReference>
<dbReference type="InterPro" id="IPR001737">
    <property type="entry name" value="KsgA/Erm"/>
</dbReference>
<dbReference type="AlphaFoldDB" id="A0A060TD45"/>
<dbReference type="Gene3D" id="3.40.50.150">
    <property type="entry name" value="Vaccinia Virus protein VP39"/>
    <property type="match status" value="1"/>
</dbReference>
<dbReference type="SUPFAM" id="SSF53335">
    <property type="entry name" value="S-adenosyl-L-methionine-dependent methyltransferases"/>
    <property type="match status" value="1"/>
</dbReference>
<feature type="binding site" evidence="7">
    <location>
        <position position="136"/>
    </location>
    <ligand>
        <name>S-adenosyl-L-methionine</name>
        <dbReference type="ChEBI" id="CHEBI:59789"/>
    </ligand>
</feature>
<sequence length="329" mass="38083">MRVKLHPKPYKDIVKSVYGRKSVINYEKLCTEVTKHNKRWGYGDNTVIIDAYPGFGVFSAALQEAIRPKKHLMMEPHIQYHNYLQSLADPSVNTLEVLKWDPFRWTSFSELQDNHLYTPQMHTREEVHPDILFVANLTMPQGDQLLTQYLNCVQNGSWLQRYGRVRMLLWVKPVIGTKFMLREGMMGRSRLSVQAEACTDSQMLSTSAMYKGPANHDAFEVTPAEVLPPTPSFVPQLLEVTPKPVMPDHLDSFDYVIRMLFILNTKPLRESLAILGPGALEQLGPQVEDILETPPRDLPMEQIYRVVRVFHEWPFKPDVLFDFFERELP</sequence>
<comment type="similarity">
    <text evidence="7 8">Belongs to the class I-like SAM-binding methyltransferase superfamily. rRNA adenine N(6)-methyltransferase family.</text>
</comment>
<dbReference type="EMBL" id="HG937694">
    <property type="protein sequence ID" value="CDP38893.1"/>
    <property type="molecule type" value="Genomic_DNA"/>
</dbReference>
<dbReference type="PANTHER" id="PTHR11727:SF17">
    <property type="entry name" value="DIMETHYLADENOSINE TRANSFERASE 1, MITOCHONDRIAL"/>
    <property type="match status" value="1"/>
</dbReference>
<evidence type="ECO:0000256" key="2">
    <source>
        <dbReference type="ARBA" id="ARBA00022603"/>
    </source>
</evidence>
<dbReference type="GO" id="GO:0034245">
    <property type="term" value="C:mitochondrial DNA-directed RNA polymerase complex"/>
    <property type="evidence" value="ECO:0007669"/>
    <property type="project" value="TreeGrafter"/>
</dbReference>
<feature type="binding site" evidence="7">
    <location>
        <position position="23"/>
    </location>
    <ligand>
        <name>S-adenosyl-L-methionine</name>
        <dbReference type="ChEBI" id="CHEBI:59789"/>
    </ligand>
</feature>
<dbReference type="GO" id="GO:0006391">
    <property type="term" value="P:transcription initiation at mitochondrial promoter"/>
    <property type="evidence" value="ECO:0007669"/>
    <property type="project" value="TreeGrafter"/>
</dbReference>
<dbReference type="GO" id="GO:0003723">
    <property type="term" value="F:RNA binding"/>
    <property type="evidence" value="ECO:0007669"/>
    <property type="project" value="UniProtKB-UniRule"/>
</dbReference>
<dbReference type="GO" id="GO:0034246">
    <property type="term" value="F:mitochondrial transcription factor activity"/>
    <property type="evidence" value="ECO:0007669"/>
    <property type="project" value="TreeGrafter"/>
</dbReference>
<comment type="subcellular location">
    <subcellularLocation>
        <location evidence="1">Mitochondrion</location>
    </subcellularLocation>
</comment>
<dbReference type="GO" id="GO:0000179">
    <property type="term" value="F:rRNA (adenine-N6,N6-)-dimethyltransferase activity"/>
    <property type="evidence" value="ECO:0007669"/>
    <property type="project" value="UniProtKB-UniRule"/>
</dbReference>
<keyword evidence="5 7" id="KW-0694">RNA-binding</keyword>
<protein>
    <recommendedName>
        <fullName evidence="8">rRNA adenine N(6)-methyltransferase</fullName>
        <ecNumber evidence="8">2.1.1.-</ecNumber>
    </recommendedName>
</protein>
<feature type="binding site" evidence="7">
    <location>
        <position position="101"/>
    </location>
    <ligand>
        <name>S-adenosyl-L-methionine</name>
        <dbReference type="ChEBI" id="CHEBI:59789"/>
    </ligand>
</feature>
<evidence type="ECO:0000256" key="5">
    <source>
        <dbReference type="ARBA" id="ARBA00022884"/>
    </source>
</evidence>
<keyword evidence="4 7" id="KW-0949">S-adenosyl-L-methionine</keyword>
<evidence type="ECO:0000256" key="7">
    <source>
        <dbReference type="PROSITE-ProRule" id="PRU01026"/>
    </source>
</evidence>
<evidence type="ECO:0000256" key="8">
    <source>
        <dbReference type="RuleBase" id="RU362106"/>
    </source>
</evidence>
<accession>A0A060TD45</accession>
<dbReference type="PhylomeDB" id="A0A060TD45"/>
<evidence type="ECO:0000256" key="6">
    <source>
        <dbReference type="ARBA" id="ARBA00024915"/>
    </source>
</evidence>
<keyword evidence="2 7" id="KW-0489">Methyltransferase</keyword>
<evidence type="ECO:0000256" key="3">
    <source>
        <dbReference type="ARBA" id="ARBA00022679"/>
    </source>
</evidence>
<dbReference type="GO" id="GO:0005759">
    <property type="term" value="C:mitochondrial matrix"/>
    <property type="evidence" value="ECO:0007669"/>
    <property type="project" value="TreeGrafter"/>
</dbReference>
<comment type="caution">
    <text evidence="7">Lacks conserved residue(s) required for the propagation of feature annotation.</text>
</comment>
<reference evidence="9" key="1">
    <citation type="submission" date="2014-02" db="EMBL/GenBank/DDBJ databases">
        <authorList>
            <person name="Genoscope - CEA"/>
        </authorList>
    </citation>
    <scope>NUCLEOTIDE SEQUENCE</scope>
    <source>
        <strain evidence="9">LS3</strain>
    </source>
</reference>
<evidence type="ECO:0000256" key="1">
    <source>
        <dbReference type="ARBA" id="ARBA00004173"/>
    </source>
</evidence>
<comment type="function">
    <text evidence="6">Mitochondrial transcription factor that confers selective promoter recognition on the core subunit of the yeast mitochondrial RNA polymerase. Interacts with DNA in a non-specific manner.</text>
</comment>
<gene>
    <name evidence="9" type="ORF">GNLVRS02_ARAD1D45012g</name>
</gene>
<dbReference type="InterPro" id="IPR029063">
    <property type="entry name" value="SAM-dependent_MTases_sf"/>
</dbReference>
<reference evidence="9" key="2">
    <citation type="submission" date="2014-06" db="EMBL/GenBank/DDBJ databases">
        <title>The complete genome of Blastobotrys (Arxula) adeninivorans LS3 - a yeast of biotechnological interest.</title>
        <authorList>
            <person name="Kunze G."/>
            <person name="Gaillardin C."/>
            <person name="Czernicka M."/>
            <person name="Durrens P."/>
            <person name="Martin T."/>
            <person name="Boer E."/>
            <person name="Gabaldon T."/>
            <person name="Cruz J."/>
            <person name="Talla E."/>
            <person name="Marck C."/>
            <person name="Goffeau A."/>
            <person name="Barbe V."/>
            <person name="Baret P."/>
            <person name="Baronian K."/>
            <person name="Beier S."/>
            <person name="Bleykasten C."/>
            <person name="Bode R."/>
            <person name="Casaregola S."/>
            <person name="Despons L."/>
            <person name="Fairhead C."/>
            <person name="Giersberg M."/>
            <person name="Gierski P."/>
            <person name="Hahnel U."/>
            <person name="Hartmann A."/>
            <person name="Jankowska D."/>
            <person name="Jubin C."/>
            <person name="Jung P."/>
            <person name="Lafontaine I."/>
            <person name="Leh-Louis V."/>
            <person name="Lemaire M."/>
            <person name="Marcet-Houben M."/>
            <person name="Mascher M."/>
            <person name="Morel G."/>
            <person name="Richard G.-F."/>
            <person name="Riechen J."/>
            <person name="Sacerdot C."/>
            <person name="Sarkar A."/>
            <person name="Savel G."/>
            <person name="Schacherer J."/>
            <person name="Sherman D."/>
            <person name="Straub M.-L."/>
            <person name="Stein N."/>
            <person name="Thierry A."/>
            <person name="Trautwein-Schult A."/>
            <person name="Westhof E."/>
            <person name="Worch S."/>
            <person name="Dujon B."/>
            <person name="Souciet J.-L."/>
            <person name="Wincker P."/>
            <person name="Scholz U."/>
            <person name="Neuveglise N."/>
        </authorList>
    </citation>
    <scope>NUCLEOTIDE SEQUENCE</scope>
    <source>
        <strain evidence="9">LS3</strain>
    </source>
</reference>
<feature type="binding site" evidence="7">
    <location>
        <position position="75"/>
    </location>
    <ligand>
        <name>S-adenosyl-L-methionine</name>
        <dbReference type="ChEBI" id="CHEBI:59789"/>
    </ligand>
</feature>
<name>A0A060TD45_BLAAD</name>
<feature type="binding site" evidence="7">
    <location>
        <position position="21"/>
    </location>
    <ligand>
        <name>S-adenosyl-L-methionine</name>
        <dbReference type="ChEBI" id="CHEBI:59789"/>
    </ligand>
</feature>
<dbReference type="EC" id="2.1.1.-" evidence="8"/>
<dbReference type="Gene3D" id="1.10.8.100">
    <property type="entry name" value="Ribosomal RNA adenine dimethylase-like, domain 2"/>
    <property type="match status" value="1"/>
</dbReference>